<dbReference type="Pfam" id="PF00482">
    <property type="entry name" value="T2SSF"/>
    <property type="match status" value="1"/>
</dbReference>
<feature type="transmembrane region" description="Helical" evidence="6">
    <location>
        <begin position="281"/>
        <end position="301"/>
    </location>
</feature>
<dbReference type="Proteomes" id="UP000290624">
    <property type="component" value="Unassembled WGS sequence"/>
</dbReference>
<keyword evidence="3 6" id="KW-0812">Transmembrane</keyword>
<feature type="domain" description="Type II secretion system protein GspF" evidence="7">
    <location>
        <begin position="142"/>
        <end position="265"/>
    </location>
</feature>
<comment type="caution">
    <text evidence="8">The sequence shown here is derived from an EMBL/GenBank/DDBJ whole genome shotgun (WGS) entry which is preliminary data.</text>
</comment>
<dbReference type="AlphaFoldDB" id="A0A4Q2EEK0"/>
<evidence type="ECO:0000256" key="1">
    <source>
        <dbReference type="ARBA" id="ARBA00004651"/>
    </source>
</evidence>
<feature type="transmembrane region" description="Helical" evidence="6">
    <location>
        <begin position="74"/>
        <end position="100"/>
    </location>
</feature>
<evidence type="ECO:0000313" key="8">
    <source>
        <dbReference type="EMBL" id="RXW32010.1"/>
    </source>
</evidence>
<protein>
    <submittedName>
        <fullName evidence="8">Type II secretion protein F</fullName>
    </submittedName>
</protein>
<keyword evidence="4 6" id="KW-1133">Transmembrane helix</keyword>
<dbReference type="GO" id="GO:0005886">
    <property type="term" value="C:plasma membrane"/>
    <property type="evidence" value="ECO:0007669"/>
    <property type="project" value="UniProtKB-SubCell"/>
</dbReference>
<dbReference type="PANTHER" id="PTHR35007">
    <property type="entry name" value="INTEGRAL MEMBRANE PROTEIN-RELATED"/>
    <property type="match status" value="1"/>
</dbReference>
<keyword evidence="2" id="KW-1003">Cell membrane</keyword>
<dbReference type="PANTHER" id="PTHR35007:SF1">
    <property type="entry name" value="PILUS ASSEMBLY PROTEIN"/>
    <property type="match status" value="1"/>
</dbReference>
<dbReference type="InterPro" id="IPR018076">
    <property type="entry name" value="T2SS_GspF_dom"/>
</dbReference>
<evidence type="ECO:0000256" key="2">
    <source>
        <dbReference type="ARBA" id="ARBA00022475"/>
    </source>
</evidence>
<dbReference type="OrthoDB" id="3747101at2"/>
<keyword evidence="5 6" id="KW-0472">Membrane</keyword>
<feature type="transmembrane region" description="Helical" evidence="6">
    <location>
        <begin position="106"/>
        <end position="123"/>
    </location>
</feature>
<dbReference type="EMBL" id="PPCV01000005">
    <property type="protein sequence ID" value="RXW32010.1"/>
    <property type="molecule type" value="Genomic_DNA"/>
</dbReference>
<comment type="subcellular location">
    <subcellularLocation>
        <location evidence="1">Cell membrane</location>
        <topology evidence="1">Multi-pass membrane protein</topology>
    </subcellularLocation>
</comment>
<evidence type="ECO:0000256" key="6">
    <source>
        <dbReference type="SAM" id="Phobius"/>
    </source>
</evidence>
<accession>A0A4Q2EEK0</accession>
<feature type="transmembrane region" description="Helical" evidence="6">
    <location>
        <begin position="245"/>
        <end position="269"/>
    </location>
</feature>
<evidence type="ECO:0000256" key="3">
    <source>
        <dbReference type="ARBA" id="ARBA00022692"/>
    </source>
</evidence>
<reference evidence="8 9" key="1">
    <citation type="submission" date="2018-01" db="EMBL/GenBank/DDBJ databases">
        <title>Lactibacter flavus gen. nov., sp. nov., a novel bacterium of the family Propionibacteriaceae isolated from raw milk and dairy products.</title>
        <authorList>
            <person name="Wenning M."/>
            <person name="Breitenwieser F."/>
            <person name="Huptas C."/>
            <person name="von Neubeck M."/>
            <person name="Busse H.-J."/>
            <person name="Scherer S."/>
        </authorList>
    </citation>
    <scope>NUCLEOTIDE SEQUENCE [LARGE SCALE GENOMIC DNA]</scope>
    <source>
        <strain evidence="8 9">VG341</strain>
    </source>
</reference>
<evidence type="ECO:0000256" key="5">
    <source>
        <dbReference type="ARBA" id="ARBA00023136"/>
    </source>
</evidence>
<dbReference type="InterPro" id="IPR042094">
    <property type="entry name" value="T2SS_GspF_sf"/>
</dbReference>
<organism evidence="8 9">
    <name type="scientific">Propioniciclava flava</name>
    <dbReference type="NCBI Taxonomy" id="2072026"/>
    <lineage>
        <taxon>Bacteria</taxon>
        <taxon>Bacillati</taxon>
        <taxon>Actinomycetota</taxon>
        <taxon>Actinomycetes</taxon>
        <taxon>Propionibacteriales</taxon>
        <taxon>Propionibacteriaceae</taxon>
        <taxon>Propioniciclava</taxon>
    </lineage>
</organism>
<evidence type="ECO:0000259" key="7">
    <source>
        <dbReference type="Pfam" id="PF00482"/>
    </source>
</evidence>
<keyword evidence="9" id="KW-1185">Reference proteome</keyword>
<feature type="transmembrane region" description="Helical" evidence="6">
    <location>
        <begin position="6"/>
        <end position="26"/>
    </location>
</feature>
<dbReference type="Gene3D" id="1.20.81.30">
    <property type="entry name" value="Type II secretion system (T2SS), domain F"/>
    <property type="match status" value="1"/>
</dbReference>
<dbReference type="RefSeq" id="WP_129458750.1">
    <property type="nucleotide sequence ID" value="NZ_PPCV01000005.1"/>
</dbReference>
<evidence type="ECO:0000313" key="9">
    <source>
        <dbReference type="Proteomes" id="UP000290624"/>
    </source>
</evidence>
<gene>
    <name evidence="8" type="ORF">C1706_08160</name>
</gene>
<evidence type="ECO:0000256" key="4">
    <source>
        <dbReference type="ARBA" id="ARBA00022989"/>
    </source>
</evidence>
<name>A0A4Q2EEK0_9ACTN</name>
<sequence length="309" mass="33024">MNVWSLIPLAAGAAVLLLLVGARELLALANDRRRFVAGAEMESGSGPAASTVKAWDARFRHTRMGRWFGRELDLAGMSLSPLAVALGTLLTGVAATWIIWVYLSPILAALGLVLAFFVMRAYLQQAQQRRQEAIVAQMPELARVLANASYAGLSLPTALGVASRELTEPVRTELVRINDRLRFGASVEAALQEFRGRVRSREAGVLISTLVVSTRSGGSLVTALRGIAESLEQRKETRRQIQTTLSGPMVTANAILIIGFGLLFLLNAIQPGTVDAMTRSPLGIAALIVAGVLFGGGYLAIRAIARVEP</sequence>
<proteinExistence type="predicted"/>